<dbReference type="FunFam" id="1.10.8.720:FF:000001">
    <property type="entry name" value="dynein heavy chain 7, axonemal"/>
    <property type="match status" value="1"/>
</dbReference>
<keyword evidence="4" id="KW-0963">Cytoplasm</keyword>
<dbReference type="Pfam" id="PF12775">
    <property type="entry name" value="AAA_7"/>
    <property type="match status" value="1"/>
</dbReference>
<evidence type="ECO:0000256" key="9">
    <source>
        <dbReference type="ARBA" id="ARBA00022840"/>
    </source>
</evidence>
<dbReference type="Pfam" id="PF18198">
    <property type="entry name" value="AAA_lid_11"/>
    <property type="match status" value="1"/>
</dbReference>
<dbReference type="Gene3D" id="3.40.50.300">
    <property type="entry name" value="P-loop containing nucleotide triphosphate hydrolases"/>
    <property type="match status" value="4"/>
</dbReference>
<keyword evidence="13" id="KW-0505">Motor protein</keyword>
<keyword evidence="15" id="KW-0966">Cell projection</keyword>
<dbReference type="PANTHER" id="PTHR22878:SF70">
    <property type="entry name" value="DYNEIN HEAVY CHAIN 2, AXONEMAL"/>
    <property type="match status" value="1"/>
</dbReference>
<evidence type="ECO:0000256" key="5">
    <source>
        <dbReference type="ARBA" id="ARBA00022701"/>
    </source>
</evidence>
<dbReference type="GO" id="GO:0005524">
    <property type="term" value="F:ATP binding"/>
    <property type="evidence" value="ECO:0007669"/>
    <property type="project" value="UniProtKB-KW"/>
</dbReference>
<dbReference type="InterPro" id="IPR041589">
    <property type="entry name" value="DNAH3_AAA_lid_1"/>
</dbReference>
<dbReference type="InterPro" id="IPR041658">
    <property type="entry name" value="AAA_lid_11"/>
</dbReference>
<dbReference type="GO" id="GO:0045505">
    <property type="term" value="F:dynein intermediate chain binding"/>
    <property type="evidence" value="ECO:0007669"/>
    <property type="project" value="InterPro"/>
</dbReference>
<dbReference type="InterPro" id="IPR041228">
    <property type="entry name" value="Dynein_C"/>
</dbReference>
<comment type="similarity">
    <text evidence="2">Belongs to the dynein heavy chain family.</text>
</comment>
<evidence type="ECO:0000256" key="6">
    <source>
        <dbReference type="ARBA" id="ARBA00022737"/>
    </source>
</evidence>
<dbReference type="Proteomes" id="UP000694722">
    <property type="component" value="Unplaced"/>
</dbReference>
<evidence type="ECO:0000256" key="15">
    <source>
        <dbReference type="ARBA" id="ARBA00023273"/>
    </source>
</evidence>
<evidence type="ECO:0000256" key="10">
    <source>
        <dbReference type="ARBA" id="ARBA00023017"/>
    </source>
</evidence>
<keyword evidence="6" id="KW-0677">Repeat</keyword>
<dbReference type="InterPro" id="IPR024317">
    <property type="entry name" value="Dynein_heavy_chain_D4_dom"/>
</dbReference>
<dbReference type="PANTHER" id="PTHR22878">
    <property type="entry name" value="DYNEIN HEAVY CHAIN 6, AXONEMAL-LIKE-RELATED"/>
    <property type="match status" value="1"/>
</dbReference>
<dbReference type="Pfam" id="PF12774">
    <property type="entry name" value="AAA_6"/>
    <property type="match status" value="1"/>
</dbReference>
<dbReference type="InterPro" id="IPR013602">
    <property type="entry name" value="Dynein_heavy_linker"/>
</dbReference>
<dbReference type="FunFam" id="3.40.50.300:FF:000044">
    <property type="entry name" value="Dynein heavy chain 5, axonemal"/>
    <property type="match status" value="1"/>
</dbReference>
<dbReference type="FunFam" id="3.40.50.300:FF:005585">
    <property type="entry name" value="Predicted protein"/>
    <property type="match status" value="1"/>
</dbReference>
<evidence type="ECO:0000313" key="22">
    <source>
        <dbReference type="Proteomes" id="UP000694722"/>
    </source>
</evidence>
<dbReference type="InterPro" id="IPR042228">
    <property type="entry name" value="Dynein_linker_3"/>
</dbReference>
<reference evidence="21" key="1">
    <citation type="submission" date="2025-08" db="UniProtKB">
        <authorList>
            <consortium name="Ensembl"/>
        </authorList>
    </citation>
    <scope>IDENTIFICATION</scope>
</reference>
<dbReference type="CDD" id="cd00009">
    <property type="entry name" value="AAA"/>
    <property type="match status" value="1"/>
</dbReference>
<keyword evidence="10" id="KW-0243">Dynein</keyword>
<proteinExistence type="inferred from homology"/>
<dbReference type="InterPro" id="IPR035699">
    <property type="entry name" value="AAA_6"/>
</dbReference>
<evidence type="ECO:0000256" key="11">
    <source>
        <dbReference type="ARBA" id="ARBA00023054"/>
    </source>
</evidence>
<dbReference type="Gene3D" id="3.10.490.20">
    <property type="match status" value="1"/>
</dbReference>
<evidence type="ECO:0000256" key="4">
    <source>
        <dbReference type="ARBA" id="ARBA00022490"/>
    </source>
</evidence>
<dbReference type="InterPro" id="IPR003593">
    <property type="entry name" value="AAA+_ATPase"/>
</dbReference>
<evidence type="ECO:0000256" key="2">
    <source>
        <dbReference type="ARBA" id="ARBA00008887"/>
    </source>
</evidence>
<keyword evidence="14" id="KW-0206">Cytoskeleton</keyword>
<dbReference type="InterPro" id="IPR027417">
    <property type="entry name" value="P-loop_NTPase"/>
</dbReference>
<evidence type="ECO:0000259" key="20">
    <source>
        <dbReference type="SMART" id="SM00382"/>
    </source>
</evidence>
<dbReference type="GO" id="GO:0030286">
    <property type="term" value="C:dynein complex"/>
    <property type="evidence" value="ECO:0007669"/>
    <property type="project" value="UniProtKB-KW"/>
</dbReference>
<evidence type="ECO:0000256" key="14">
    <source>
        <dbReference type="ARBA" id="ARBA00023212"/>
    </source>
</evidence>
<dbReference type="Ensembl" id="ENSSSCT00040081151.1">
    <property type="protein sequence ID" value="ENSSSCP00040035233.1"/>
    <property type="gene ID" value="ENSSSCG00040059459.1"/>
</dbReference>
<keyword evidence="9" id="KW-0067">ATP-binding</keyword>
<dbReference type="FunFam" id="3.10.490.20:FF:000001">
    <property type="entry name" value="dynein heavy chain 7, axonemal"/>
    <property type="match status" value="1"/>
</dbReference>
<evidence type="ECO:0000256" key="16">
    <source>
        <dbReference type="ARBA" id="ARBA00057074"/>
    </source>
</evidence>
<feature type="coiled-coil region" evidence="18">
    <location>
        <begin position="556"/>
        <end position="616"/>
    </location>
</feature>
<dbReference type="FunFam" id="3.40.50.300:FF:001112">
    <property type="entry name" value="Dynein heavy chain 12, axonemal"/>
    <property type="match status" value="1"/>
</dbReference>
<evidence type="ECO:0000256" key="8">
    <source>
        <dbReference type="ARBA" id="ARBA00022786"/>
    </source>
</evidence>
<dbReference type="Gene3D" id="1.20.140.100">
    <property type="entry name" value="Dynein heavy chain, N-terminal domain 2"/>
    <property type="match status" value="1"/>
</dbReference>
<evidence type="ECO:0000256" key="1">
    <source>
        <dbReference type="ARBA" id="ARBA00004430"/>
    </source>
</evidence>
<comment type="subunit">
    <text evidence="3">Consists of at least two heavy chains and a number of intermediate and light chains.</text>
</comment>
<name>A0A8D1FGW4_PIG</name>
<dbReference type="Pfam" id="PF17857">
    <property type="entry name" value="AAA_lid_1"/>
    <property type="match status" value="1"/>
</dbReference>
<feature type="region of interest" description="Disordered" evidence="19">
    <location>
        <begin position="699"/>
        <end position="719"/>
    </location>
</feature>
<comment type="function">
    <text evidence="16">Force generating protein of respiratory cilia. Produces force towards the minus ends of microtubules. Dynein has ATPase activity; the force-producing power stroke is thought to occur on release of ADP. Involved in sperm motility; implicated in sperm flagellar assembly.</text>
</comment>
<dbReference type="InterPro" id="IPR042219">
    <property type="entry name" value="AAA_lid_11_sf"/>
</dbReference>
<dbReference type="GO" id="GO:0005930">
    <property type="term" value="C:axoneme"/>
    <property type="evidence" value="ECO:0007669"/>
    <property type="project" value="UniProtKB-SubCell"/>
</dbReference>
<feature type="region of interest" description="Disordered" evidence="19">
    <location>
        <begin position="64"/>
        <end position="85"/>
    </location>
</feature>
<evidence type="ECO:0000256" key="13">
    <source>
        <dbReference type="ARBA" id="ARBA00023175"/>
    </source>
</evidence>
<dbReference type="Gene3D" id="1.10.8.720">
    <property type="entry name" value="Region D6 of dynein motor"/>
    <property type="match status" value="1"/>
</dbReference>
<sequence>MSDPNKAAIAAEKEALNLKLPPIVRPPEDIGVDTPTQSKLLSYRRSKEEQKTINQLVIKGAKRNLDRTLDKRTPSSPQPDYPSTMTSEIKKKGFDYIYLKQCVESSPIVPIQQEWLDHMLMLIPESLKEGKEREELVQSLISEVSSDFEKSMKRYLVRSVLVIPSVKRFEDEGGPLPESPVGLDYSKPWHSNYLQARNQILANLHIVHPTMKMLLDLGYTTFANTILIDLTGIRSKGPIDCESMKNDLSIQARKAEEKIMNTWYPKVISLFTKKEALEGIKPETLDAFYNCVSTLISNQLKDLLKRTVEEFVKLFDAEDQRGLPIFKMELTFDDDKMEFYPTFQDLEDVVLSLVERIAEALQNVQTVPSWLSGTSTTVNIDTELPEHVLQWALNTLKVAVHRNLEGARKHYETYVEKYNWLLDGTAVEQIESFQVEDHTFDEYTEFIGKFLNLASEIMLLPQWVHFPMVRLDCEDLKTGLTKKAKAFANTLLNYIASKHRKENEESRRRMSYLLDIFLFSPEDLALNSAVLMWPSKINPIFDENDELIENAKHKKENELIAKREKLILEIEKESRRMEEFAEFAELERMQQYVTDVRQLQKRIQESEEAVQFINKEEELFKWELTKYPELDKLKVNIEPYQKFFNLVLKWQRTEKRWMDGGFLDLNGESMEADVDEFSREIFKTLKFFQTKQKKELQERRKAAKRGSLGEEEKLEEQPKENPTITMCRMRTRHWKQLSEIVGYDLTPDSGTTLRKVLKLNLTPYLDKFEVISAGASKEFSLEKAMHTMMGIWDDMAFHISLYRDTGVCILSSVDEIQALLDDQIIKTQTMRGSPFIKPFEKEIKAWEDRLIRIQETIDEWLKVQAHWLYLEPIFCSEDIMQQMPEEGRQFQTVDRHWRDIMRFCAKDPKVLAATSLTGLLEKLQNCNELLEKIMKGLNAYLEKKRLFFPRFFFLSNDEMLEILSETKDPLRVQPHLKKCFEGIAKLEFLPNLDIKAMYSSEGERVELIALISTSAARGAVEKWLIQVEDLMLRSIHDVIAAARLAYPESARRDWVREWPGQVVLCVSQMFWTSETQEVISGGTEGLKKYYKELQNQLNDIVELVRGKLSKQTRITLGALVTIDVHARDVVMDMINMGVSHDTDFQWLAQLRYYWEYENARVRIINCNVKYAYEYLGNSPRLVITPLTDRCYRTLIGAFYLNLGGAPEGPAGTGKTETTKDLAKALAVQCVVFNCSDGLDYLAMGKFFKGLASSGAWACFDEFNRIELEVLSVVAQQILCIQRAIQQKLEVFIFEGTELKLNPNCFSYYYEVLFRTVAMMVPNYALIAEISLYSYGFLNAKPLSVKIVMTYRLCSEQLSSQFHYDYGMRAVKAVLVAAGNLKLKFPNENEDILLLRSIKDVNEPKFLSHDIPLFNGITSDLFPGVKLPEADYQEFLECAYEACKVHNLQPVKFFLEKMIQTYEMMIVRHGFMLVGEPFAAKTKVLHMLAETLTLMNERGYGEEEKVIYRTINPKSITMGQLFGQFDPVSHEWTDGIVANTFREFALLETPDRKWVVFDGPIDTLWIESMNTVLDDNKKLCLMSGEIIQMSPQMSLIFEAMDLSQASPATISRCGMIYLEPSQLGWKPLVSSWLNSLKGPLQEPDHQALLKGLFDWLIQPTLSLLKNRGRWIHWNELIKSTNLGDKRVKIQDIIVPTMDTIRYTFLMDLSITYAKPLLFVGPTGTGKSVYVKDKLMNHLEKDLYFPFYVNFSARTSANQVQNIIMARLDKRRKGVFGPPMGKKCIIFIDDMNMPALEKYGAQPPIELLRQFFDSGNWYDLKDTSKITLVDIELIAAMGPPGGGRNPVTPRFIRHFNICTINAFSDETMIRIFSSIVAFYLRTREFPPEYFLVGNQIVSGTMEIYKQSMENLLPTPTKSHYIFNLRDFSRVIRGCLLIEREAVENKHTMTRLFVHEVLRVFYDRLINDNDRFWLFTLTRNVVRDHFKESFENIFSHLRKGNAPVTEEDLRNLMFGDYMNPDLEGDDRVYIEIPNIHQFNDIVDQCLDEYNQTHKTRMNLVIFRYVLEHLSRICRILKQSGGNALLVGLGGSGRQSLTCLATSMAKMQIFQPEISKSYGMNEWREDMKYCVAVPVTNGIMEAKKEIEYQELMFLLTGGVSLKSAEKNPDPSWLQDKSWEEICHASEFPAFKGLRDHFCDNITEWRKIYDSKEPHNAKFPVPMDKRLNDLQKIIILRCLRPDKITPAITNYVTDKLGKKFVEPPPFDLTKSYLDSNCTIPLIFVLSPGADPMASLLKFANDKAMSGSKFQAISLGQGQGPIATKMIKAATEEGTWVCLQNCHLAVSWMPMLEKICEDFTPEVCNSSFRLWLTSYPSPKFPVTILQNGVKMTNEPPTGLRLNLLQSYLTDPVSDPQFFNGCEGKELAWEKLLFGVCFFHALVQERKKFGPLGWNIPYGFNESDLRISIRQLQLFINEYDTIPFEAISYLTGECNYGGRVTDDWDRRLLLTMLADFYNPHIIENSHYKFSPSGNYFAPPKGTYNDYIEFIKKLPFIQHPEIFGLHENVDISKDLQQTKILFESLLLTQGGIKQTGSSGSADQILLQITKDILNKLPNDFDIESALLKYPVRYEESMNTVLVQEMERFNNLIKTIRNTLRDLEKAIKGVVVMDSALEALSGSLLVGKVPEMWAQQSYPSLKPLGSYITDFLARLNFLQDWYNSGKPCVFWLSGFFFTQAFLTGAMQNYARKYTIPIDVLGYEFEVIPSDTSEKAPEDGVYIHGLYLDGARWDRISGLLAEQHPKLLFDLMPIIWIKPTKKAQIVKSNAYVCPLYKTSERKGTLSTTGHSTNFVIAMLLKTDQPTQHWIKRGVALLCQLDD</sequence>
<dbReference type="Gene3D" id="1.20.58.1120">
    <property type="match status" value="1"/>
</dbReference>
<organism evidence="21 22">
    <name type="scientific">Sus scrofa</name>
    <name type="common">Pig</name>
    <dbReference type="NCBI Taxonomy" id="9823"/>
    <lineage>
        <taxon>Eukaryota</taxon>
        <taxon>Metazoa</taxon>
        <taxon>Chordata</taxon>
        <taxon>Craniata</taxon>
        <taxon>Vertebrata</taxon>
        <taxon>Euteleostomi</taxon>
        <taxon>Mammalia</taxon>
        <taxon>Eutheria</taxon>
        <taxon>Laurasiatheria</taxon>
        <taxon>Artiodactyla</taxon>
        <taxon>Suina</taxon>
        <taxon>Suidae</taxon>
        <taxon>Sus</taxon>
    </lineage>
</organism>
<comment type="subcellular location">
    <subcellularLocation>
        <location evidence="1">Cytoplasm</location>
        <location evidence="1">Cytoskeleton</location>
        <location evidence="1">Cilium axoneme</location>
    </subcellularLocation>
</comment>
<dbReference type="SMART" id="SM00382">
    <property type="entry name" value="AAA"/>
    <property type="match status" value="2"/>
</dbReference>
<evidence type="ECO:0000256" key="19">
    <source>
        <dbReference type="SAM" id="MobiDB-lite"/>
    </source>
</evidence>
<dbReference type="FunFam" id="3.20.180.20:FF:000003">
    <property type="entry name" value="Dynein heavy chain 12, axonemal"/>
    <property type="match status" value="1"/>
</dbReference>
<dbReference type="Pfam" id="PF12780">
    <property type="entry name" value="AAA_8"/>
    <property type="match status" value="1"/>
</dbReference>
<evidence type="ECO:0000256" key="3">
    <source>
        <dbReference type="ARBA" id="ARBA00011655"/>
    </source>
</evidence>
<evidence type="ECO:0000256" key="18">
    <source>
        <dbReference type="SAM" id="Coils"/>
    </source>
</evidence>
<keyword evidence="12" id="KW-0969">Cilium</keyword>
<dbReference type="FunFam" id="1.10.287.2620:FF:000002">
    <property type="entry name" value="Dynein heavy chain 2, axonemal"/>
    <property type="match status" value="1"/>
</dbReference>
<dbReference type="FunFam" id="1.20.920.30:FF:000002">
    <property type="entry name" value="Dynein axonemal heavy chain 3"/>
    <property type="match status" value="1"/>
</dbReference>
<protein>
    <recommendedName>
        <fullName evidence="17">Dynein axonemal heavy chain 12</fullName>
    </recommendedName>
</protein>
<dbReference type="Pfam" id="PF03028">
    <property type="entry name" value="Dynein_heavy"/>
    <property type="match status" value="1"/>
</dbReference>
<evidence type="ECO:0000313" key="21">
    <source>
        <dbReference type="Ensembl" id="ENSSSCP00040035233.1"/>
    </source>
</evidence>
<evidence type="ECO:0000256" key="7">
    <source>
        <dbReference type="ARBA" id="ARBA00022741"/>
    </source>
</evidence>
<dbReference type="FunFam" id="3.40.50.300:FF:000362">
    <property type="entry name" value="Dynein, axonemal, heavy chain 6"/>
    <property type="match status" value="1"/>
</dbReference>
<dbReference type="InterPro" id="IPR042222">
    <property type="entry name" value="Dynein_2_N"/>
</dbReference>
<dbReference type="InterPro" id="IPR026983">
    <property type="entry name" value="DHC"/>
</dbReference>
<feature type="domain" description="AAA+ ATPase" evidence="20">
    <location>
        <begin position="1711"/>
        <end position="1859"/>
    </location>
</feature>
<dbReference type="Gene3D" id="1.20.920.30">
    <property type="match status" value="1"/>
</dbReference>
<dbReference type="Pfam" id="PF08393">
    <property type="entry name" value="DHC_N2"/>
    <property type="match status" value="1"/>
</dbReference>
<dbReference type="FunFam" id="1.20.140.100:FF:000004">
    <property type="entry name" value="Dynein axonemal heavy chain 6"/>
    <property type="match status" value="1"/>
</dbReference>
<keyword evidence="11 18" id="KW-0175">Coiled coil</keyword>
<dbReference type="GO" id="GO:0005874">
    <property type="term" value="C:microtubule"/>
    <property type="evidence" value="ECO:0007669"/>
    <property type="project" value="UniProtKB-KW"/>
</dbReference>
<keyword evidence="5" id="KW-0493">Microtubule</keyword>
<dbReference type="Gene3D" id="1.10.287.2620">
    <property type="match status" value="1"/>
</dbReference>
<dbReference type="Pfam" id="PF18199">
    <property type="entry name" value="Dynein_C"/>
    <property type="match status" value="1"/>
</dbReference>
<evidence type="ECO:0000256" key="17">
    <source>
        <dbReference type="ARBA" id="ARBA00069442"/>
    </source>
</evidence>
<dbReference type="GO" id="GO:0051959">
    <property type="term" value="F:dynein light intermediate chain binding"/>
    <property type="evidence" value="ECO:0007669"/>
    <property type="project" value="InterPro"/>
</dbReference>
<keyword evidence="8" id="KW-0833">Ubl conjugation pathway</keyword>
<dbReference type="InterPro" id="IPR004273">
    <property type="entry name" value="Dynein_heavy_D6_P-loop"/>
</dbReference>
<dbReference type="Gene3D" id="1.20.1270.280">
    <property type="match status" value="1"/>
</dbReference>
<dbReference type="FunFam" id="1.20.58.1120:FF:000005">
    <property type="entry name" value="Dynein, axonemal, heavy chain 12"/>
    <property type="match status" value="1"/>
</dbReference>
<dbReference type="FunFam" id="1.20.1270.280:FF:000001">
    <property type="entry name" value="dynein heavy chain 7, axonemal"/>
    <property type="match status" value="1"/>
</dbReference>
<dbReference type="FunFam" id="1.10.8.710:FF:000004">
    <property type="entry name" value="Dynein axonemal heavy chain 6"/>
    <property type="match status" value="1"/>
</dbReference>
<accession>A0A8D1FGW4</accession>
<dbReference type="InterPro" id="IPR043160">
    <property type="entry name" value="Dynein_C_barrel"/>
</dbReference>
<feature type="domain" description="AAA+ ATPase" evidence="20">
    <location>
        <begin position="1200"/>
        <end position="1303"/>
    </location>
</feature>
<dbReference type="GO" id="GO:0003341">
    <property type="term" value="P:cilium movement"/>
    <property type="evidence" value="ECO:0007669"/>
    <property type="project" value="UniProtKB-ARBA"/>
</dbReference>
<feature type="compositionally biased region" description="Basic and acidic residues" evidence="19">
    <location>
        <begin position="707"/>
        <end position="719"/>
    </location>
</feature>
<feature type="compositionally biased region" description="Basic and acidic residues" evidence="19">
    <location>
        <begin position="64"/>
        <end position="73"/>
    </location>
</feature>
<dbReference type="SUPFAM" id="SSF52540">
    <property type="entry name" value="P-loop containing nucleoside triphosphate hydrolases"/>
    <property type="match status" value="3"/>
</dbReference>
<dbReference type="GO" id="GO:0008569">
    <property type="term" value="F:minus-end-directed microtubule motor activity"/>
    <property type="evidence" value="ECO:0007669"/>
    <property type="project" value="InterPro"/>
</dbReference>
<keyword evidence="7" id="KW-0547">Nucleotide-binding</keyword>
<evidence type="ECO:0000256" key="12">
    <source>
        <dbReference type="ARBA" id="ARBA00023069"/>
    </source>
</evidence>
<dbReference type="Gene3D" id="3.20.180.20">
    <property type="entry name" value="Dynein heavy chain, N-terminal domain 2"/>
    <property type="match status" value="1"/>
</dbReference>